<protein>
    <recommendedName>
        <fullName evidence="1">tRNA (guanine(9)-N(1))-methyltransferase</fullName>
        <ecNumber evidence="1">2.1.1.221</ecNumber>
    </recommendedName>
</protein>
<evidence type="ECO:0000256" key="5">
    <source>
        <dbReference type="ARBA" id="ARBA00048434"/>
    </source>
</evidence>
<dbReference type="InterPro" id="IPR028564">
    <property type="entry name" value="MT_TRM10-typ"/>
</dbReference>
<proteinExistence type="predicted"/>
<dbReference type="PIRSF" id="PIRSF016323">
    <property type="entry name" value="tRNA_m1G_mtfrase_met"/>
    <property type="match status" value="1"/>
</dbReference>
<dbReference type="PANTHER" id="PTHR13563">
    <property type="entry name" value="TRNA (GUANINE-9-) METHYLTRANSFERASE"/>
    <property type="match status" value="1"/>
</dbReference>
<evidence type="ECO:0000256" key="4">
    <source>
        <dbReference type="ARBA" id="ARBA00022691"/>
    </source>
</evidence>
<dbReference type="VEuPathDB" id="VectorBase:PPAI001951"/>
<evidence type="ECO:0000256" key="6">
    <source>
        <dbReference type="SAM" id="MobiDB-lite"/>
    </source>
</evidence>
<feature type="region of interest" description="Disordered" evidence="6">
    <location>
        <begin position="1"/>
        <end position="41"/>
    </location>
</feature>
<sequence length="319" mass="36815">MSSEVEVDLPEEKEQPSAKKPCPENVETPTETASEPPTEVLSKRKIKKLAKMQKWEVRKKIKRQQEREKQRLKRQQAILAGIERTTPSRKELKYNTTSKSPSPISVAVDLDFDDLMIDKDICKCVKQLLRIYTVNRRSQTPIPLFFTGIKKDGRIHKTLERNDGYQNWDVGKRSIIWIYSKKNPSHSELFNQVKISHESFLDLFDREKIVYLTSDSDNVLDTLEDNHVYIIGGLVDHNSQKGLCHKIAEDKGLRHARLPLNENVVIKTRTVLTINHVFEILLRVTEKKSWKEAILSVLPMRKGAKPKEVSPETPEATTQ</sequence>
<dbReference type="GO" id="GO:0052905">
    <property type="term" value="F:tRNA (guanosine(9)-N1)-methyltransferase activity"/>
    <property type="evidence" value="ECO:0007669"/>
    <property type="project" value="UniProtKB-EC"/>
</dbReference>
<accession>A0A1B0D3M8</accession>
<evidence type="ECO:0000256" key="2">
    <source>
        <dbReference type="ARBA" id="ARBA00022603"/>
    </source>
</evidence>
<evidence type="ECO:0000313" key="8">
    <source>
        <dbReference type="Proteomes" id="UP000092462"/>
    </source>
</evidence>
<dbReference type="InterPro" id="IPR016653">
    <property type="entry name" value="TRM10/TRM10A"/>
</dbReference>
<dbReference type="AlphaFoldDB" id="A0A1B0D3M8"/>
<dbReference type="GO" id="GO:0002939">
    <property type="term" value="P:tRNA N1-guanine methylation"/>
    <property type="evidence" value="ECO:0007669"/>
    <property type="project" value="TreeGrafter"/>
</dbReference>
<organism evidence="7 8">
    <name type="scientific">Phlebotomus papatasi</name>
    <name type="common">Sandfly</name>
    <dbReference type="NCBI Taxonomy" id="29031"/>
    <lineage>
        <taxon>Eukaryota</taxon>
        <taxon>Metazoa</taxon>
        <taxon>Ecdysozoa</taxon>
        <taxon>Arthropoda</taxon>
        <taxon>Hexapoda</taxon>
        <taxon>Insecta</taxon>
        <taxon>Pterygota</taxon>
        <taxon>Neoptera</taxon>
        <taxon>Endopterygota</taxon>
        <taxon>Diptera</taxon>
        <taxon>Nematocera</taxon>
        <taxon>Psychodoidea</taxon>
        <taxon>Psychodidae</taxon>
        <taxon>Phlebotomus</taxon>
        <taxon>Phlebotomus</taxon>
    </lineage>
</organism>
<dbReference type="InterPro" id="IPR038459">
    <property type="entry name" value="MT_TRM10-typ_sf"/>
</dbReference>
<keyword evidence="4" id="KW-0949">S-adenosyl-L-methionine</keyword>
<comment type="catalytic activity">
    <reaction evidence="5">
        <text>guanosine(9) in tRNA + S-adenosyl-L-methionine = N(1)-methylguanosine(9) in tRNA + S-adenosyl-L-homocysteine + H(+)</text>
        <dbReference type="Rhea" id="RHEA:43156"/>
        <dbReference type="Rhea" id="RHEA-COMP:10367"/>
        <dbReference type="Rhea" id="RHEA-COMP:10368"/>
        <dbReference type="ChEBI" id="CHEBI:15378"/>
        <dbReference type="ChEBI" id="CHEBI:57856"/>
        <dbReference type="ChEBI" id="CHEBI:59789"/>
        <dbReference type="ChEBI" id="CHEBI:73542"/>
        <dbReference type="ChEBI" id="CHEBI:74269"/>
        <dbReference type="EC" id="2.1.1.221"/>
    </reaction>
</comment>
<dbReference type="PROSITE" id="PS51675">
    <property type="entry name" value="SAM_MT_TRM10"/>
    <property type="match status" value="1"/>
</dbReference>
<dbReference type="Proteomes" id="UP000092462">
    <property type="component" value="Unassembled WGS sequence"/>
</dbReference>
<dbReference type="VEuPathDB" id="VectorBase:PPAPM1_008364"/>
<evidence type="ECO:0000256" key="3">
    <source>
        <dbReference type="ARBA" id="ARBA00022679"/>
    </source>
</evidence>
<dbReference type="PANTHER" id="PTHR13563:SF13">
    <property type="entry name" value="TRNA METHYLTRANSFERASE 10 HOMOLOG A"/>
    <property type="match status" value="1"/>
</dbReference>
<keyword evidence="8" id="KW-1185">Reference proteome</keyword>
<dbReference type="GO" id="GO:0000049">
    <property type="term" value="F:tRNA binding"/>
    <property type="evidence" value="ECO:0007669"/>
    <property type="project" value="TreeGrafter"/>
</dbReference>
<keyword evidence="3" id="KW-0808">Transferase</keyword>
<reference evidence="7" key="1">
    <citation type="submission" date="2022-08" db="UniProtKB">
        <authorList>
            <consortium name="EnsemblMetazoa"/>
        </authorList>
    </citation>
    <scope>IDENTIFICATION</scope>
    <source>
        <strain evidence="7">Israel</strain>
    </source>
</reference>
<evidence type="ECO:0000256" key="1">
    <source>
        <dbReference type="ARBA" id="ARBA00012797"/>
    </source>
</evidence>
<keyword evidence="2" id="KW-0489">Methyltransferase</keyword>
<name>A0A1B0D3M8_PHLPP</name>
<dbReference type="EnsemblMetazoa" id="PPAI001951-RA">
    <property type="protein sequence ID" value="PPAI001951-PA"/>
    <property type="gene ID" value="PPAI001951"/>
</dbReference>
<dbReference type="GO" id="GO:0005654">
    <property type="term" value="C:nucleoplasm"/>
    <property type="evidence" value="ECO:0007669"/>
    <property type="project" value="TreeGrafter"/>
</dbReference>
<dbReference type="EMBL" id="AJVK01003062">
    <property type="status" value="NOT_ANNOTATED_CDS"/>
    <property type="molecule type" value="Genomic_DNA"/>
</dbReference>
<dbReference type="Gene3D" id="3.40.1280.30">
    <property type="match status" value="1"/>
</dbReference>
<evidence type="ECO:0000313" key="7">
    <source>
        <dbReference type="EnsemblMetazoa" id="PPAI001951-PA"/>
    </source>
</evidence>
<feature type="compositionally biased region" description="Low complexity" evidence="6">
    <location>
        <begin position="27"/>
        <end position="39"/>
    </location>
</feature>
<dbReference type="CDD" id="cd18101">
    <property type="entry name" value="Trm10euk_A"/>
    <property type="match status" value="1"/>
</dbReference>
<dbReference type="EC" id="2.1.1.221" evidence="1"/>
<dbReference type="InterPro" id="IPR007356">
    <property type="entry name" value="tRNA_m1G_MeTrfase_euk"/>
</dbReference>